<name>A0ABV9Y6L8_9PSEU</name>
<comment type="caution">
    <text evidence="1">The sequence shown here is derived from an EMBL/GenBank/DDBJ whole genome shotgun (WGS) entry which is preliminary data.</text>
</comment>
<evidence type="ECO:0000313" key="2">
    <source>
        <dbReference type="Proteomes" id="UP001595833"/>
    </source>
</evidence>
<evidence type="ECO:0000313" key="1">
    <source>
        <dbReference type="EMBL" id="MFC5056291.1"/>
    </source>
</evidence>
<proteinExistence type="predicted"/>
<dbReference type="EMBL" id="JBHSJB010000018">
    <property type="protein sequence ID" value="MFC5056291.1"/>
    <property type="molecule type" value="Genomic_DNA"/>
</dbReference>
<dbReference type="Proteomes" id="UP001595833">
    <property type="component" value="Unassembled WGS sequence"/>
</dbReference>
<gene>
    <name evidence="1" type="ORF">ACFPFM_21340</name>
</gene>
<reference evidence="2" key="1">
    <citation type="journal article" date="2019" name="Int. J. Syst. Evol. Microbiol.">
        <title>The Global Catalogue of Microorganisms (GCM) 10K type strain sequencing project: providing services to taxonomists for standard genome sequencing and annotation.</title>
        <authorList>
            <consortium name="The Broad Institute Genomics Platform"/>
            <consortium name="The Broad Institute Genome Sequencing Center for Infectious Disease"/>
            <person name="Wu L."/>
            <person name="Ma J."/>
        </authorList>
    </citation>
    <scope>NUCLEOTIDE SEQUENCE [LARGE SCALE GENOMIC DNA]</scope>
    <source>
        <strain evidence="2">KCTC 12848</strain>
    </source>
</reference>
<accession>A0ABV9Y6L8</accession>
<sequence length="168" mass="17619">MAGRTDVEAGAREWFARPAPAAVAIRDEHGRSREVTASDRLREVERRARLIAVSDGLARAVAALLPDGAARAFQVRVDPRADGDEQVVALRLTLADGVEADVPVWPGVPRLHAYPAGDRVGITAEPLLIVELAGGVREADGWVPAVAFAEALRDHVVGAAAAEAAAVV</sequence>
<protein>
    <submittedName>
        <fullName evidence="1">Uncharacterized protein</fullName>
    </submittedName>
</protein>
<keyword evidence="2" id="KW-1185">Reference proteome</keyword>
<organism evidence="1 2">
    <name type="scientific">Saccharothrix xinjiangensis</name>
    <dbReference type="NCBI Taxonomy" id="204798"/>
    <lineage>
        <taxon>Bacteria</taxon>
        <taxon>Bacillati</taxon>
        <taxon>Actinomycetota</taxon>
        <taxon>Actinomycetes</taxon>
        <taxon>Pseudonocardiales</taxon>
        <taxon>Pseudonocardiaceae</taxon>
        <taxon>Saccharothrix</taxon>
    </lineage>
</organism>
<dbReference type="RefSeq" id="WP_344040661.1">
    <property type="nucleotide sequence ID" value="NZ_BAAAKE010000024.1"/>
</dbReference>